<gene>
    <name evidence="11" type="primary">COX3</name>
</gene>
<keyword evidence="4 8" id="KW-0812">Transmembrane</keyword>
<name>A0A5H2Q981_9BILA</name>
<keyword evidence="6 9" id="KW-1133">Transmembrane helix</keyword>
<evidence type="ECO:0000259" key="10">
    <source>
        <dbReference type="PROSITE" id="PS50253"/>
    </source>
</evidence>
<keyword evidence="8 11" id="KW-0496">Mitochondrion</keyword>
<dbReference type="InterPro" id="IPR000298">
    <property type="entry name" value="Cyt_c_oxidase-like_su3"/>
</dbReference>
<comment type="similarity">
    <text evidence="2 8">Belongs to the cytochrome c oxidase subunit 3 family.</text>
</comment>
<reference evidence="11" key="1">
    <citation type="submission" date="2017-09" db="EMBL/GenBank/DDBJ databases">
        <title>The mitochondrial genome of Semnoderes armiger (Kinorhyncha: Cyclorhagidae).</title>
        <authorList>
            <person name="Zeyl Fiskebeck E.M.L."/>
            <person name="Dimitrov D."/>
            <person name="Bachmann L."/>
        </authorList>
    </citation>
    <scope>NUCLEOTIDE SEQUENCE</scope>
</reference>
<dbReference type="InterPro" id="IPR013833">
    <property type="entry name" value="Cyt_c_oxidase_su3_a-hlx"/>
</dbReference>
<evidence type="ECO:0000256" key="9">
    <source>
        <dbReference type="SAM" id="Phobius"/>
    </source>
</evidence>
<dbReference type="Gene3D" id="1.20.120.80">
    <property type="entry name" value="Cytochrome c oxidase, subunit III, four-helix bundle"/>
    <property type="match status" value="1"/>
</dbReference>
<dbReference type="PANTHER" id="PTHR11403">
    <property type="entry name" value="CYTOCHROME C OXIDASE SUBUNIT III"/>
    <property type="match status" value="1"/>
</dbReference>
<dbReference type="Pfam" id="PF00510">
    <property type="entry name" value="COX3"/>
    <property type="match status" value="1"/>
</dbReference>
<keyword evidence="5" id="KW-1278">Translocase</keyword>
<evidence type="ECO:0000256" key="5">
    <source>
        <dbReference type="ARBA" id="ARBA00022967"/>
    </source>
</evidence>
<evidence type="ECO:0000256" key="7">
    <source>
        <dbReference type="ARBA" id="ARBA00023136"/>
    </source>
</evidence>
<evidence type="ECO:0000313" key="11">
    <source>
        <dbReference type="EMBL" id="AYF57121.1"/>
    </source>
</evidence>
<dbReference type="PROSITE" id="PS50253">
    <property type="entry name" value="COX3"/>
    <property type="match status" value="1"/>
</dbReference>
<evidence type="ECO:0000256" key="2">
    <source>
        <dbReference type="ARBA" id="ARBA00010581"/>
    </source>
</evidence>
<dbReference type="RefSeq" id="YP_009706306.1">
    <property type="nucleotide sequence ID" value="NC_045069.1"/>
</dbReference>
<dbReference type="InterPro" id="IPR024791">
    <property type="entry name" value="Cyt_c/ubiquinol_Oxase_su3"/>
</dbReference>
<feature type="transmembrane region" description="Helical" evidence="9">
    <location>
        <begin position="45"/>
        <end position="65"/>
    </location>
</feature>
<protein>
    <recommendedName>
        <fullName evidence="3 8">Cytochrome c oxidase subunit 3</fullName>
    </recommendedName>
</protein>
<dbReference type="EMBL" id="MF953591">
    <property type="protein sequence ID" value="AYF57121.1"/>
    <property type="molecule type" value="Genomic_DNA"/>
</dbReference>
<dbReference type="CTD" id="4514"/>
<dbReference type="GO" id="GO:0004129">
    <property type="term" value="F:cytochrome-c oxidase activity"/>
    <property type="evidence" value="ECO:0007669"/>
    <property type="project" value="InterPro"/>
</dbReference>
<dbReference type="GO" id="GO:0016020">
    <property type="term" value="C:membrane"/>
    <property type="evidence" value="ECO:0007669"/>
    <property type="project" value="UniProtKB-SubCell"/>
</dbReference>
<organism evidence="11">
    <name type="scientific">Semnoderes armiger</name>
    <dbReference type="NCBI Taxonomy" id="1415233"/>
    <lineage>
        <taxon>Eukaryota</taxon>
        <taxon>Metazoa</taxon>
        <taxon>Ecdysozoa</taxon>
        <taxon>Scalidophora</taxon>
        <taxon>Kinorhyncha</taxon>
        <taxon>Cyclorhagida</taxon>
        <taxon>Kentrorhagata</taxon>
        <taxon>Semnoderidae</taxon>
        <taxon>Semnoderes</taxon>
    </lineage>
</organism>
<sequence>MKKLGFWPLGQGVPFHMVTQSPWPFISAFSGFFFMVGLVNWMHYFSMKMISLGVLLIAMMFFFWCRDLIRESVYQGFHTIVVIGNLRLGFLMFILSEVMFFFSFFWGFFHSSLSSSINTGCQWPPFMIIPLNFMSTPLLNTIILISSGATVTLCHVMIRNKKIFMSSVFLMMTVTLGVIFSLLQLKEYLECPFSMSDSVYGSCFFMMTGFHGGHVLIGSIFLLFQYYRVVKNHFFSFHHFGLDAAIWYWHFVDVVWLFLYSCLYVWGAN</sequence>
<accession>A0A5H2Q981</accession>
<proteinExistence type="inferred from homology"/>
<evidence type="ECO:0000256" key="6">
    <source>
        <dbReference type="ARBA" id="ARBA00022989"/>
    </source>
</evidence>
<dbReference type="AlphaFoldDB" id="A0A5H2Q981"/>
<geneLocation type="mitochondrion" evidence="11"/>
<dbReference type="InterPro" id="IPR033945">
    <property type="entry name" value="Cyt_c_oxase_su3_dom"/>
</dbReference>
<feature type="domain" description="Heme-copper oxidase subunit III family profile" evidence="10">
    <location>
        <begin position="11"/>
        <end position="268"/>
    </location>
</feature>
<dbReference type="InterPro" id="IPR035973">
    <property type="entry name" value="Cyt_c_oxidase_su3-like_sf"/>
</dbReference>
<dbReference type="GO" id="GO:0005739">
    <property type="term" value="C:mitochondrion"/>
    <property type="evidence" value="ECO:0007669"/>
    <property type="project" value="TreeGrafter"/>
</dbReference>
<feature type="transmembrane region" description="Helical" evidence="9">
    <location>
        <begin position="21"/>
        <end position="39"/>
    </location>
</feature>
<dbReference type="Gene3D" id="1.10.287.70">
    <property type="match status" value="1"/>
</dbReference>
<comment type="function">
    <text evidence="8">Component of the cytochrome c oxidase, the last enzyme in the mitochondrial electron transport chain which drives oxidative phosphorylation. The respiratory chain contains 3 multisubunit complexes succinate dehydrogenase (complex II, CII), ubiquinol-cytochrome c oxidoreductase (cytochrome b-c1 complex, complex III, CIII) and cytochrome c oxidase (complex IV, CIV), that cooperate to transfer electrons derived from NADH and succinate to molecular oxygen, creating an electrochemical gradient over the inner membrane that drives transmembrane transport and the ATP synthase. Cytochrome c oxidase is the component of the respiratory chain that catalyzes the reduction of oxygen to water. Electrons originating from reduced cytochrome c in the intermembrane space (IMS) are transferred via the dinuclear copper A center (CU(A)) of subunit 2 and heme A of subunit 1 to the active site in subunit 1, a binuclear center (BNC) formed by heme A3 and copper B (CU(B)). The BNC reduces molecular oxygen to 2 water molecules using 4 electrons from cytochrome c in the IMS and 4 protons from the mitochondrial matrix.</text>
</comment>
<dbReference type="CDD" id="cd01665">
    <property type="entry name" value="Cyt_c_Oxidase_III"/>
    <property type="match status" value="1"/>
</dbReference>
<comment type="subcellular location">
    <subcellularLocation>
        <location evidence="1">Membrane</location>
        <topology evidence="1">Multi-pass membrane protein</topology>
    </subcellularLocation>
</comment>
<keyword evidence="7 9" id="KW-0472">Membrane</keyword>
<evidence type="ECO:0000256" key="8">
    <source>
        <dbReference type="RuleBase" id="RU003375"/>
    </source>
</evidence>
<dbReference type="GO" id="GO:0006123">
    <property type="term" value="P:mitochondrial electron transport, cytochrome c to oxygen"/>
    <property type="evidence" value="ECO:0007669"/>
    <property type="project" value="TreeGrafter"/>
</dbReference>
<evidence type="ECO:0000256" key="4">
    <source>
        <dbReference type="ARBA" id="ARBA00022692"/>
    </source>
</evidence>
<feature type="transmembrane region" description="Helical" evidence="9">
    <location>
        <begin position="86"/>
        <end position="109"/>
    </location>
</feature>
<dbReference type="SUPFAM" id="SSF81452">
    <property type="entry name" value="Cytochrome c oxidase subunit III-like"/>
    <property type="match status" value="1"/>
</dbReference>
<feature type="transmembrane region" description="Helical" evidence="9">
    <location>
        <begin position="245"/>
        <end position="266"/>
    </location>
</feature>
<dbReference type="GeneID" id="42266258"/>
<evidence type="ECO:0000256" key="3">
    <source>
        <dbReference type="ARBA" id="ARBA00015944"/>
    </source>
</evidence>
<evidence type="ECO:0000256" key="1">
    <source>
        <dbReference type="ARBA" id="ARBA00004141"/>
    </source>
</evidence>
<feature type="transmembrane region" description="Helical" evidence="9">
    <location>
        <begin position="163"/>
        <end position="184"/>
    </location>
</feature>
<dbReference type="PANTHER" id="PTHR11403:SF7">
    <property type="entry name" value="CYTOCHROME C OXIDASE SUBUNIT 3"/>
    <property type="match status" value="1"/>
</dbReference>
<feature type="transmembrane region" description="Helical" evidence="9">
    <location>
        <begin position="204"/>
        <end position="224"/>
    </location>
</feature>
<feature type="transmembrane region" description="Helical" evidence="9">
    <location>
        <begin position="129"/>
        <end position="151"/>
    </location>
</feature>